<dbReference type="RefSeq" id="WP_210809484.1">
    <property type="nucleotide sequence ID" value="NZ_JAGQDG010000004.1"/>
</dbReference>
<dbReference type="Pfam" id="PF04851">
    <property type="entry name" value="ResIII"/>
    <property type="match status" value="1"/>
</dbReference>
<keyword evidence="2" id="KW-0547">Nucleotide-binding</keyword>
<comment type="caution">
    <text evidence="2">The sequence shown here is derived from an EMBL/GenBank/DDBJ whole genome shotgun (WGS) entry which is preliminary data.</text>
</comment>
<organism evidence="2 3">
    <name type="scientific">Ideonella paludis</name>
    <dbReference type="NCBI Taxonomy" id="1233411"/>
    <lineage>
        <taxon>Bacteria</taxon>
        <taxon>Pseudomonadati</taxon>
        <taxon>Pseudomonadota</taxon>
        <taxon>Betaproteobacteria</taxon>
        <taxon>Burkholderiales</taxon>
        <taxon>Sphaerotilaceae</taxon>
        <taxon>Ideonella</taxon>
    </lineage>
</organism>
<evidence type="ECO:0000313" key="3">
    <source>
        <dbReference type="Proteomes" id="UP000672097"/>
    </source>
</evidence>
<dbReference type="GO" id="GO:0004386">
    <property type="term" value="F:helicase activity"/>
    <property type="evidence" value="ECO:0007669"/>
    <property type="project" value="UniProtKB-KW"/>
</dbReference>
<accession>A0ABS5DYE9</accession>
<reference evidence="2 3" key="1">
    <citation type="submission" date="2021-04" db="EMBL/GenBank/DDBJ databases">
        <title>The genome sequence of type strain Ideonella paludis KCTC 32238.</title>
        <authorList>
            <person name="Liu Y."/>
        </authorList>
    </citation>
    <scope>NUCLEOTIDE SEQUENCE [LARGE SCALE GENOMIC DNA]</scope>
    <source>
        <strain evidence="2 3">KCTC 32238</strain>
    </source>
</reference>
<dbReference type="InterPro" id="IPR027417">
    <property type="entry name" value="P-loop_NTPase"/>
</dbReference>
<protein>
    <submittedName>
        <fullName evidence="2">DEAD/DEAH box helicase family protein</fullName>
    </submittedName>
</protein>
<keyword evidence="2" id="KW-0067">ATP-binding</keyword>
<keyword evidence="3" id="KW-1185">Reference proteome</keyword>
<dbReference type="InterPro" id="IPR006935">
    <property type="entry name" value="Helicase/UvrB_N"/>
</dbReference>
<proteinExistence type="predicted"/>
<dbReference type="Gene3D" id="3.40.50.300">
    <property type="entry name" value="P-loop containing nucleotide triphosphate hydrolases"/>
    <property type="match status" value="2"/>
</dbReference>
<evidence type="ECO:0000259" key="1">
    <source>
        <dbReference type="Pfam" id="PF04851"/>
    </source>
</evidence>
<evidence type="ECO:0000313" key="2">
    <source>
        <dbReference type="EMBL" id="MBQ0936177.1"/>
    </source>
</evidence>
<keyword evidence="2" id="KW-0347">Helicase</keyword>
<keyword evidence="2" id="KW-0378">Hydrolase</keyword>
<dbReference type="EMBL" id="JAGQDG010000004">
    <property type="protein sequence ID" value="MBQ0936177.1"/>
    <property type="molecule type" value="Genomic_DNA"/>
</dbReference>
<gene>
    <name evidence="2" type="ORF">KAK11_12630</name>
</gene>
<feature type="domain" description="Helicase/UvrB N-terminal" evidence="1">
    <location>
        <begin position="130"/>
        <end position="311"/>
    </location>
</feature>
<name>A0ABS5DYE9_9BURK</name>
<dbReference type="SUPFAM" id="SSF52540">
    <property type="entry name" value="P-loop containing nucleoside triphosphate hydrolases"/>
    <property type="match status" value="1"/>
</dbReference>
<sequence length="921" mass="102028">MPISCDSCAPMSYLYQALASRVDAWRASHYACDAYPTIREILAFATEDAATGQLRYLRRAQLRALETYWYLRLVLGTPTTPELYEALFPKLPERLGAMGVNAKLFEEAGYDYAALIARVRSDDAFVRQHQLESLRESLTLDYASYILALAMGAGKTILMGSIVATEFAMALEHPDGPFVQNALIFAPGKTILSALRELADVPYERLLPARLHKPFAASFKLTFTRDGDKQIPITWGSAFNVIVTNTEKIRIQKPSQRGPANQISLITHHKLEEATELANLRLQAIASLPHLAVFSDEAHHTYGQKLLGKWEKDKDSGELVFKDDGIKKVRRTIDYLAQETNLIVVINATGTPYFERQPLRDVVVWYGLGEGINDGVLKPLARNIKVLELDDTQGDALVAAIIDDFVRDYWAVSLPPQGSQPGAPARLALYFPNIEARDELRGAVESALALHGIGPHVVLAVDGGSSDAVRRQFEALAHQPQAPHRVLLLVNMGTEGWNCPSLFACGLVRKLKNSNNFVLQAATRCLRQVPGNTHPARVYLTSANKKTLEAQLAETYGTSLKDLNQQQVERVEKEIVLRQPQLPPLLIKKRVLRYRRAAAPQGEQPLAFSVPQVEPPRAVLMQTLDIVHTGGGNTLLQRVDAGDDALPSAPPELNTYAAAAELAAHYHLPTPELLAALRTAYGPEGDVPAYHLPALGAQIEAQRAHYEAHTEEIDVAVALVKPEGFDARPANPQDPQSPTVYTARISFAKEREKLYKTAADTADSAHALAHSFHYEGYNFDSGAEIEFLDWVLAQLQAQPHQIEGLWFTGGLTDPSKTDLSAEYLGDDGRWHRYTPDFVLRRADGKHLVVEIKKDIFSPDIKADFARFEQGQAPQTAEGRKAVALKRWEALNPELLRYQVLFASHELADEGKAAVRHFIQGR</sequence>
<dbReference type="Proteomes" id="UP000672097">
    <property type="component" value="Unassembled WGS sequence"/>
</dbReference>